<dbReference type="Proteomes" id="UP001064489">
    <property type="component" value="Chromosome 3"/>
</dbReference>
<organism evidence="1 2">
    <name type="scientific">Acer negundo</name>
    <name type="common">Box elder</name>
    <dbReference type="NCBI Taxonomy" id="4023"/>
    <lineage>
        <taxon>Eukaryota</taxon>
        <taxon>Viridiplantae</taxon>
        <taxon>Streptophyta</taxon>
        <taxon>Embryophyta</taxon>
        <taxon>Tracheophyta</taxon>
        <taxon>Spermatophyta</taxon>
        <taxon>Magnoliopsida</taxon>
        <taxon>eudicotyledons</taxon>
        <taxon>Gunneridae</taxon>
        <taxon>Pentapetalae</taxon>
        <taxon>rosids</taxon>
        <taxon>malvids</taxon>
        <taxon>Sapindales</taxon>
        <taxon>Sapindaceae</taxon>
        <taxon>Hippocastanoideae</taxon>
        <taxon>Acereae</taxon>
        <taxon>Acer</taxon>
    </lineage>
</organism>
<proteinExistence type="predicted"/>
<comment type="caution">
    <text evidence="1">The sequence shown here is derived from an EMBL/GenBank/DDBJ whole genome shotgun (WGS) entry which is preliminary data.</text>
</comment>
<reference evidence="1" key="2">
    <citation type="submission" date="2023-02" db="EMBL/GenBank/DDBJ databases">
        <authorList>
            <person name="Swenson N.G."/>
            <person name="Wegrzyn J.L."/>
            <person name="Mcevoy S.L."/>
        </authorList>
    </citation>
    <scope>NUCLEOTIDE SEQUENCE</scope>
    <source>
        <strain evidence="1">91603</strain>
        <tissue evidence="1">Leaf</tissue>
    </source>
</reference>
<dbReference type="EMBL" id="JAJSOW010000100">
    <property type="protein sequence ID" value="KAI9185430.1"/>
    <property type="molecule type" value="Genomic_DNA"/>
</dbReference>
<protein>
    <submittedName>
        <fullName evidence="1">Uncharacterized protein</fullName>
    </submittedName>
</protein>
<sequence length="127" mass="14505">MLVMSCGDNRRQLACWKQLSVISSSVFNDTSHVPMLSGDNYADWKEKIIFTLGCMDLDLALRVEEPPALTESSKTQEKDINDQWERSNCLSLMLVKSHTCKSIRGSILECPKVTDFMKAIEEQFCFF</sequence>
<evidence type="ECO:0000313" key="1">
    <source>
        <dbReference type="EMBL" id="KAI9185430.1"/>
    </source>
</evidence>
<accession>A0AAD5NW28</accession>
<name>A0AAD5NW28_ACENE</name>
<dbReference type="AlphaFoldDB" id="A0AAD5NW28"/>
<keyword evidence="2" id="KW-1185">Reference proteome</keyword>
<reference evidence="1" key="1">
    <citation type="journal article" date="2022" name="Plant J.">
        <title>Strategies of tolerance reflected in two North American maple genomes.</title>
        <authorList>
            <person name="McEvoy S.L."/>
            <person name="Sezen U.U."/>
            <person name="Trouern-Trend A."/>
            <person name="McMahon S.M."/>
            <person name="Schaberg P.G."/>
            <person name="Yang J."/>
            <person name="Wegrzyn J.L."/>
            <person name="Swenson N.G."/>
        </authorList>
    </citation>
    <scope>NUCLEOTIDE SEQUENCE</scope>
    <source>
        <strain evidence="1">91603</strain>
    </source>
</reference>
<evidence type="ECO:0000313" key="2">
    <source>
        <dbReference type="Proteomes" id="UP001064489"/>
    </source>
</evidence>
<gene>
    <name evidence="1" type="ORF">LWI28_007193</name>
</gene>